<keyword evidence="4" id="KW-0732">Signal</keyword>
<dbReference type="UniPathway" id="UPA00286"/>
<keyword evidence="5" id="KW-0574">Periplasm</keyword>
<dbReference type="OrthoDB" id="9760774at2"/>
<name>A0A502GKK8_9GAMM</name>
<dbReference type="GO" id="GO:0042597">
    <property type="term" value="C:periplasmic space"/>
    <property type="evidence" value="ECO:0007669"/>
    <property type="project" value="UniProtKB-SubCell"/>
</dbReference>
<evidence type="ECO:0000313" key="8">
    <source>
        <dbReference type="EMBL" id="TPG62827.1"/>
    </source>
</evidence>
<comment type="pathway">
    <text evidence="2">Glycan biosynthesis; alginate biosynthesis.</text>
</comment>
<evidence type="ECO:0000256" key="3">
    <source>
        <dbReference type="ARBA" id="ARBA00022679"/>
    </source>
</evidence>
<evidence type="ECO:0000259" key="7">
    <source>
        <dbReference type="Pfam" id="PF16822"/>
    </source>
</evidence>
<reference evidence="8 9" key="1">
    <citation type="journal article" date="2019" name="Environ. Microbiol.">
        <title>Species interactions and distinct microbial communities in high Arctic permafrost affected cryosols are associated with the CH4 and CO2 gas fluxes.</title>
        <authorList>
            <person name="Altshuler I."/>
            <person name="Hamel J."/>
            <person name="Turney S."/>
            <person name="Magnuson E."/>
            <person name="Levesque R."/>
            <person name="Greer C."/>
            <person name="Whyte L.G."/>
        </authorList>
    </citation>
    <scope>NUCLEOTIDE SEQUENCE [LARGE SCALE GENOMIC DNA]</scope>
    <source>
        <strain evidence="8 9">E4</strain>
    </source>
</reference>
<proteinExistence type="predicted"/>
<evidence type="ECO:0000256" key="4">
    <source>
        <dbReference type="ARBA" id="ARBA00022729"/>
    </source>
</evidence>
<keyword evidence="9" id="KW-1185">Reference proteome</keyword>
<dbReference type="GO" id="GO:0016740">
    <property type="term" value="F:transferase activity"/>
    <property type="evidence" value="ECO:0007669"/>
    <property type="project" value="UniProtKB-KW"/>
</dbReference>
<keyword evidence="6" id="KW-0016">Alginate biosynthesis</keyword>
<evidence type="ECO:0000256" key="6">
    <source>
        <dbReference type="ARBA" id="ARBA00022841"/>
    </source>
</evidence>
<dbReference type="GO" id="GO:0042121">
    <property type="term" value="P:alginic acid biosynthetic process"/>
    <property type="evidence" value="ECO:0007669"/>
    <property type="project" value="UniProtKB-UniPathway"/>
</dbReference>
<dbReference type="InterPro" id="IPR031811">
    <property type="entry name" value="ALGX/ALGJ_SGNH-like"/>
</dbReference>
<dbReference type="EMBL" id="RCZD01000004">
    <property type="protein sequence ID" value="TPG62827.1"/>
    <property type="molecule type" value="Genomic_DNA"/>
</dbReference>
<evidence type="ECO:0000256" key="5">
    <source>
        <dbReference type="ARBA" id="ARBA00022764"/>
    </source>
</evidence>
<evidence type="ECO:0000256" key="1">
    <source>
        <dbReference type="ARBA" id="ARBA00004418"/>
    </source>
</evidence>
<comment type="caution">
    <text evidence="8">The sequence shown here is derived from an EMBL/GenBank/DDBJ whole genome shotgun (WGS) entry which is preliminary data.</text>
</comment>
<gene>
    <name evidence="8" type="ORF">EAH77_09685</name>
</gene>
<sequence length="393" mass="45637">MIFVWIMFSVSFLPIVLAILQSPALFGPLTNAFPAIKSLSDWYSSKVEQVQEMRILTPFPTQWDGSWYAIDKNYGHFEKWFNDHMGLRDFFIRSKNELDYRLFGSSTRVYYGSDNYIYGRNLLDNELPATEREMASSESRSAIINGMASFTEDLKKQGVTTYFITPMQKEYFVKDRLPFFAPHVPQNSNFMHFYNALKADSRLNIIDVDQLIKSVPGEYSTFYTQDFHWTNVSAYYISRDLVNRIATKEKSPLVWNHKLEIEYIPFLGSDARFSSRLIADEHVMEPDVKKTWLPIHKISRLNVAQTGLEFETDAVQGNGLLPETCMFGNSFSDGMLDVGVTDFFSKFTKLDRNRPLSDVPKLIEGRCKYLIVQILDIQPGHWLYFKSQYRKGI</sequence>
<protein>
    <recommendedName>
        <fullName evidence="7">AlgX/AlgJ SGNH hydrolase-like domain-containing protein</fullName>
    </recommendedName>
</protein>
<dbReference type="Pfam" id="PF16822">
    <property type="entry name" value="ALGX"/>
    <property type="match status" value="1"/>
</dbReference>
<comment type="subcellular location">
    <subcellularLocation>
        <location evidence="1">Periplasm</location>
    </subcellularLocation>
</comment>
<evidence type="ECO:0000313" key="9">
    <source>
        <dbReference type="Proteomes" id="UP000317663"/>
    </source>
</evidence>
<keyword evidence="3" id="KW-0808">Transferase</keyword>
<organism evidence="8 9">
    <name type="scientific">Ewingella americana</name>
    <dbReference type="NCBI Taxonomy" id="41202"/>
    <lineage>
        <taxon>Bacteria</taxon>
        <taxon>Pseudomonadati</taxon>
        <taxon>Pseudomonadota</taxon>
        <taxon>Gammaproteobacteria</taxon>
        <taxon>Enterobacterales</taxon>
        <taxon>Yersiniaceae</taxon>
        <taxon>Ewingella</taxon>
    </lineage>
</organism>
<accession>A0A502GKK8</accession>
<evidence type="ECO:0000256" key="2">
    <source>
        <dbReference type="ARBA" id="ARBA00005182"/>
    </source>
</evidence>
<dbReference type="AlphaFoldDB" id="A0A502GKK8"/>
<feature type="domain" description="AlgX/AlgJ SGNH hydrolase-like" evidence="7">
    <location>
        <begin position="141"/>
        <end position="251"/>
    </location>
</feature>
<dbReference type="Proteomes" id="UP000317663">
    <property type="component" value="Unassembled WGS sequence"/>
</dbReference>